<keyword evidence="2" id="KW-1185">Reference proteome</keyword>
<evidence type="ECO:0008006" key="3">
    <source>
        <dbReference type="Google" id="ProtNLM"/>
    </source>
</evidence>
<dbReference type="PANTHER" id="PTHR38605:SF1">
    <property type="entry name" value="ATPASE"/>
    <property type="match status" value="1"/>
</dbReference>
<reference evidence="1 2" key="1">
    <citation type="submission" date="2016-10" db="EMBL/GenBank/DDBJ databases">
        <authorList>
            <person name="de Groot N.N."/>
        </authorList>
    </citation>
    <scope>NUCLEOTIDE SEQUENCE [LARGE SCALE GENOMIC DNA]</scope>
    <source>
        <strain evidence="1 2">DSM 6059</strain>
    </source>
</reference>
<organism evidence="1 2">
    <name type="scientific">Pseudoalteromonas denitrificans DSM 6059</name>
    <dbReference type="NCBI Taxonomy" id="1123010"/>
    <lineage>
        <taxon>Bacteria</taxon>
        <taxon>Pseudomonadati</taxon>
        <taxon>Pseudomonadota</taxon>
        <taxon>Gammaproteobacteria</taxon>
        <taxon>Alteromonadales</taxon>
        <taxon>Pseudoalteromonadaceae</taxon>
        <taxon>Pseudoalteromonas</taxon>
    </lineage>
</organism>
<dbReference type="PIRSF" id="PIRSF019381">
    <property type="entry name" value="YcjX"/>
    <property type="match status" value="1"/>
</dbReference>
<accession>A0A1I1MUN1</accession>
<dbReference type="EMBL" id="FOLO01000020">
    <property type="protein sequence ID" value="SFC86293.1"/>
    <property type="molecule type" value="Genomic_DNA"/>
</dbReference>
<protein>
    <recommendedName>
        <fullName evidence="3">Nucleoside triphosphate hydrolase</fullName>
    </recommendedName>
</protein>
<name>A0A1I1MUN1_9GAMM</name>
<dbReference type="OrthoDB" id="9777645at2"/>
<gene>
    <name evidence="1" type="ORF">SAMN02745724_02750</name>
</gene>
<dbReference type="STRING" id="1123010.SAMN02745724_02750"/>
<evidence type="ECO:0000313" key="2">
    <source>
        <dbReference type="Proteomes" id="UP000198862"/>
    </source>
</evidence>
<dbReference type="InterPro" id="IPR007413">
    <property type="entry name" value="YcjX-like"/>
</dbReference>
<dbReference type="PANTHER" id="PTHR38605">
    <property type="entry name" value="ATPASE-RELATED"/>
    <property type="match status" value="1"/>
</dbReference>
<proteinExistence type="predicted"/>
<dbReference type="Proteomes" id="UP000198862">
    <property type="component" value="Unassembled WGS sequence"/>
</dbReference>
<dbReference type="AlphaFoldDB" id="A0A1I1MUN1"/>
<sequence length="478" mass="54687">MLDKLLNSINSTLDSNRAKKYKHQAHQLLHRSFDQHITLAVTGFSRSGKTAFITALVEQLTKQANKQNLPFFDVVQSERLIATKTIPQDILALPTFAYKQAIASLTDKTPKWPDSTQRINTLRLALKYQPKSGLRSHITDVSTLIIDLVDYPGEWLMDLPMLSLSFEQWSSEQLALLNQKPRSFCSRELLTAIASLDLDAPVDESKLAEIAEQYKILLQQFKQEMKLTILQPGRVLIPGDLAGAPLLMFFPVNFSNKNKVIEGSNLAHLQKRYQAYIKEVVTPFYQNYFCKFDRQIILVDLLNALSQGANVLAEQKNAIEQLLQHFNYGQSSFIKRLFSPKIDKLLFAANKSDHLSSEHHKDLAILLNNLVQQSQNELKFDGVKIETMAMSSVCATKAVEVKDKKNKIIKCIYGKEINSGNWMTYLPAQPPMRQLNEYEWPNEGFSFPEFYPLLSNDNKLRHIRLDHVFEFLLGDKLR</sequence>
<dbReference type="Pfam" id="PF04317">
    <property type="entry name" value="DUF463"/>
    <property type="match status" value="1"/>
</dbReference>
<evidence type="ECO:0000313" key="1">
    <source>
        <dbReference type="EMBL" id="SFC86293.1"/>
    </source>
</evidence>